<dbReference type="GO" id="GO:0060271">
    <property type="term" value="P:cilium assembly"/>
    <property type="evidence" value="ECO:0007669"/>
    <property type="project" value="InterPro"/>
</dbReference>
<feature type="region of interest" description="Disordered" evidence="17">
    <location>
        <begin position="608"/>
        <end position="629"/>
    </location>
</feature>
<dbReference type="InterPro" id="IPR041146">
    <property type="entry name" value="IFT81_CH"/>
</dbReference>
<evidence type="ECO:0000256" key="13">
    <source>
        <dbReference type="ARBA" id="ARBA00055755"/>
    </source>
</evidence>
<keyword evidence="9" id="KW-0969">Cilium</keyword>
<keyword evidence="2" id="KW-0963">Cytoplasm</keyword>
<feature type="coiled-coil region" evidence="16">
    <location>
        <begin position="306"/>
        <end position="428"/>
    </location>
</feature>
<organism evidence="19 20">
    <name type="scientific">Holothuria leucospilota</name>
    <name type="common">Black long sea cucumber</name>
    <name type="synonym">Mertensiothuria leucospilota</name>
    <dbReference type="NCBI Taxonomy" id="206669"/>
    <lineage>
        <taxon>Eukaryota</taxon>
        <taxon>Metazoa</taxon>
        <taxon>Echinodermata</taxon>
        <taxon>Eleutherozoa</taxon>
        <taxon>Echinozoa</taxon>
        <taxon>Holothuroidea</taxon>
        <taxon>Aspidochirotacea</taxon>
        <taxon>Aspidochirotida</taxon>
        <taxon>Holothuriidae</taxon>
        <taxon>Holothuria</taxon>
    </lineage>
</organism>
<accession>A0A9Q1H0X7</accession>
<dbReference type="GO" id="GO:0007283">
    <property type="term" value="P:spermatogenesis"/>
    <property type="evidence" value="ECO:0007669"/>
    <property type="project" value="UniProtKB-KW"/>
</dbReference>
<keyword evidence="10" id="KW-0206">Cytoskeleton</keyword>
<dbReference type="Proteomes" id="UP001152320">
    <property type="component" value="Chromosome 13"/>
</dbReference>
<comment type="caution">
    <text evidence="19">The sequence shown here is derived from an EMBL/GenBank/DDBJ whole genome shotgun (WGS) entry which is preliminary data.</text>
</comment>
<dbReference type="Gene3D" id="1.10.418.70">
    <property type="entry name" value="Intraflagellar transport protein 81, N-terminal domain"/>
    <property type="match status" value="1"/>
</dbReference>
<dbReference type="Pfam" id="PF18383">
    <property type="entry name" value="IFT81_CH"/>
    <property type="match status" value="1"/>
</dbReference>
<feature type="domain" description="IFT81 calponin homology" evidence="18">
    <location>
        <begin position="3"/>
        <end position="123"/>
    </location>
</feature>
<feature type="compositionally biased region" description="Polar residues" evidence="17">
    <location>
        <begin position="238"/>
        <end position="248"/>
    </location>
</feature>
<evidence type="ECO:0000256" key="12">
    <source>
        <dbReference type="ARBA" id="ARBA00043983"/>
    </source>
</evidence>
<dbReference type="InterPro" id="IPR043016">
    <property type="entry name" value="IFT81_N_sf"/>
</dbReference>
<dbReference type="GO" id="GO:0030154">
    <property type="term" value="P:cell differentiation"/>
    <property type="evidence" value="ECO:0007669"/>
    <property type="project" value="UniProtKB-KW"/>
</dbReference>
<keyword evidence="3" id="KW-0597">Phosphoprotein</keyword>
<feature type="coiled-coil region" evidence="16">
    <location>
        <begin position="508"/>
        <end position="560"/>
    </location>
</feature>
<feature type="compositionally biased region" description="Basic and acidic residues" evidence="17">
    <location>
        <begin position="224"/>
        <end position="237"/>
    </location>
</feature>
<evidence type="ECO:0000256" key="14">
    <source>
        <dbReference type="ARBA" id="ARBA00073058"/>
    </source>
</evidence>
<gene>
    <name evidence="19" type="ORF">HOLleu_27566</name>
</gene>
<name>A0A9Q1H0X7_HOLLE</name>
<dbReference type="PANTHER" id="PTHR15614:SF2">
    <property type="entry name" value="INTRAFLAGELLAR TRANSPORT PROTEIN 81 HOMOLOG"/>
    <property type="match status" value="1"/>
</dbReference>
<evidence type="ECO:0000256" key="11">
    <source>
        <dbReference type="ARBA" id="ARBA00023273"/>
    </source>
</evidence>
<dbReference type="OrthoDB" id="276029at2759"/>
<protein>
    <recommendedName>
        <fullName evidence="14">Intraflagellar transport protein 81 homolog</fullName>
    </recommendedName>
    <alternativeName>
        <fullName evidence="15">Carnitine deficiency-associated protein expressed in ventricle 1</fullName>
    </alternativeName>
</protein>
<evidence type="ECO:0000256" key="3">
    <source>
        <dbReference type="ARBA" id="ARBA00022553"/>
    </source>
</evidence>
<dbReference type="GO" id="GO:0015631">
    <property type="term" value="F:tubulin binding"/>
    <property type="evidence" value="ECO:0007669"/>
    <property type="project" value="InterPro"/>
</dbReference>
<evidence type="ECO:0000256" key="9">
    <source>
        <dbReference type="ARBA" id="ARBA00023069"/>
    </source>
</evidence>
<evidence type="ECO:0000256" key="7">
    <source>
        <dbReference type="ARBA" id="ARBA00022990"/>
    </source>
</evidence>
<dbReference type="GO" id="GO:0036064">
    <property type="term" value="C:ciliary basal body"/>
    <property type="evidence" value="ECO:0007669"/>
    <property type="project" value="TreeGrafter"/>
</dbReference>
<dbReference type="AlphaFoldDB" id="A0A9Q1H0X7"/>
<dbReference type="PANTHER" id="PTHR15614">
    <property type="entry name" value="INTRAFLAGELLAR TRANSPORT PROTEIN 81 HOMOLOG"/>
    <property type="match status" value="1"/>
</dbReference>
<evidence type="ECO:0000256" key="17">
    <source>
        <dbReference type="SAM" id="MobiDB-lite"/>
    </source>
</evidence>
<keyword evidence="7" id="KW-0007">Acetylation</keyword>
<evidence type="ECO:0000313" key="20">
    <source>
        <dbReference type="Proteomes" id="UP001152320"/>
    </source>
</evidence>
<reference evidence="19" key="1">
    <citation type="submission" date="2021-10" db="EMBL/GenBank/DDBJ databases">
        <title>Tropical sea cucumber genome reveals ecological adaptation and Cuvierian tubules defense mechanism.</title>
        <authorList>
            <person name="Chen T."/>
        </authorList>
    </citation>
    <scope>NUCLEOTIDE SEQUENCE</scope>
    <source>
        <strain evidence="19">Nanhai2018</strain>
        <tissue evidence="19">Muscle</tissue>
    </source>
</reference>
<evidence type="ECO:0000256" key="4">
    <source>
        <dbReference type="ARBA" id="ARBA00022782"/>
    </source>
</evidence>
<proteinExistence type="inferred from homology"/>
<evidence type="ECO:0000256" key="1">
    <source>
        <dbReference type="ARBA" id="ARBA00004120"/>
    </source>
</evidence>
<evidence type="ECO:0000256" key="2">
    <source>
        <dbReference type="ARBA" id="ARBA00022490"/>
    </source>
</evidence>
<sequence>MSEQLKYIVDQLNKEPFNRNYNLISFDSLETLHLLQVLNDVLAEINPQHKLDIREESADQTALRMLNELKILKYKPSEDPSTFRKGLVSAEKPVIYPILVWLFQKRTELKKRAYLARFLVKLEVPPDILQDEQVADAYAQYEELVESFKVLHKESENLKTSGFSASEIRKDIDQMIEEKDQISKRIARLKKRVETVPKHEQMLEVARNFRKEQEKQQELLQQKQEQRNQLHHSEQKLQRMSKQVQDLKQSTVGATAEGLVKKLEEENEVNKYLCDEKIPKEIENMQAACINLENVMNVPAMGQSDLDEIHEKINVLNAETNSLIEKRMMRNDPIDDKLSLFRQQAVIIAGKKETAAEALKEAKDELQQVQQELQEKQSAAKDLGSEEVLKGDDFKAFVNKLRSKSSTYKKKRQDLAELRAEYGVLTRTEEILKQRDEHIQQQLSLLEAKKGVSGYHDTQEELEKVSAIKSELDDMKGRTLDDMSEMVMKLNASIANKKSSLAPIIKELRPLREKAKELQTEYDEKKASYDTLNAGLESNRSKLEQEVRVLHEECSQEESRYHYLNHMLKMIELQQQRVADEMKAYTSSDPSERKKSFRDMYSRKIQEQENLGKSLREKQKSVKASHGPSMKQMKMWQDFELLMECKKRCFYGTQNQEETGQIFRSEVHGEDRLVL</sequence>
<evidence type="ECO:0000256" key="15">
    <source>
        <dbReference type="ARBA" id="ARBA00079903"/>
    </source>
</evidence>
<dbReference type="GO" id="GO:0042073">
    <property type="term" value="P:intraciliary transport"/>
    <property type="evidence" value="ECO:0007669"/>
    <property type="project" value="InterPro"/>
</dbReference>
<feature type="region of interest" description="Disordered" evidence="17">
    <location>
        <begin position="214"/>
        <end position="248"/>
    </location>
</feature>
<evidence type="ECO:0000256" key="6">
    <source>
        <dbReference type="ARBA" id="ARBA00022871"/>
    </source>
</evidence>
<comment type="subcellular location">
    <subcellularLocation>
        <location evidence="1">Cytoplasm</location>
        <location evidence="1">Cytoskeleton</location>
        <location evidence="1">Cilium basal body</location>
    </subcellularLocation>
</comment>
<evidence type="ECO:0000256" key="5">
    <source>
        <dbReference type="ARBA" id="ARBA00022794"/>
    </source>
</evidence>
<keyword evidence="4" id="KW-0221">Differentiation</keyword>
<keyword evidence="6" id="KW-0744">Spermatogenesis</keyword>
<dbReference type="InterPro" id="IPR029600">
    <property type="entry name" value="IFT81"/>
</dbReference>
<evidence type="ECO:0000256" key="8">
    <source>
        <dbReference type="ARBA" id="ARBA00023054"/>
    </source>
</evidence>
<evidence type="ECO:0000259" key="18">
    <source>
        <dbReference type="Pfam" id="PF18383"/>
    </source>
</evidence>
<evidence type="ECO:0000256" key="10">
    <source>
        <dbReference type="ARBA" id="ARBA00023212"/>
    </source>
</evidence>
<evidence type="ECO:0000313" key="19">
    <source>
        <dbReference type="EMBL" id="KAJ8030987.1"/>
    </source>
</evidence>
<keyword evidence="8 16" id="KW-0175">Coiled coil</keyword>
<keyword evidence="5" id="KW-0970">Cilium biogenesis/degradation</keyword>
<dbReference type="EMBL" id="JAIZAY010000013">
    <property type="protein sequence ID" value="KAJ8030987.1"/>
    <property type="molecule type" value="Genomic_DNA"/>
</dbReference>
<keyword evidence="11" id="KW-0966">Cell projection</keyword>
<keyword evidence="20" id="KW-1185">Reference proteome</keyword>
<comment type="function">
    <text evidence="13">Component of the intraflagellar transport (IFT) complex B: together with IFT74, forms a tubulin-binding module that specifically mediates transport of tubulin within the cilium. Binds tubulin via its CH (calponin-homology)-like region. Required for ciliogenesis. Required for proper regulation of SHH signaling. Plays an important role during spermatogenesis by modulating the assembly and elongation of the sperm flagella.</text>
</comment>
<evidence type="ECO:0000256" key="16">
    <source>
        <dbReference type="SAM" id="Coils"/>
    </source>
</evidence>
<dbReference type="FunFam" id="1.10.418.70:FF:000001">
    <property type="entry name" value="Intraflagellar transport protein 81 homolog"/>
    <property type="match status" value="1"/>
</dbReference>
<comment type="similarity">
    <text evidence="12">Belongs to the IFT81 family.</text>
</comment>
<dbReference type="GO" id="GO:0030992">
    <property type="term" value="C:intraciliary transport particle B"/>
    <property type="evidence" value="ECO:0007669"/>
    <property type="project" value="InterPro"/>
</dbReference>